<evidence type="ECO:0000256" key="1">
    <source>
        <dbReference type="SAM" id="MobiDB-lite"/>
    </source>
</evidence>
<evidence type="ECO:0000256" key="2">
    <source>
        <dbReference type="SAM" id="Phobius"/>
    </source>
</evidence>
<keyword evidence="2" id="KW-1133">Transmembrane helix</keyword>
<feature type="transmembrane region" description="Helical" evidence="2">
    <location>
        <begin position="391"/>
        <end position="408"/>
    </location>
</feature>
<dbReference type="AlphaFoldDB" id="A0A1H2WLY2"/>
<feature type="region of interest" description="Disordered" evidence="1">
    <location>
        <begin position="19"/>
        <end position="40"/>
    </location>
</feature>
<evidence type="ECO:0000313" key="4">
    <source>
        <dbReference type="Proteomes" id="UP000199441"/>
    </source>
</evidence>
<evidence type="ECO:0008006" key="5">
    <source>
        <dbReference type="Google" id="ProtNLM"/>
    </source>
</evidence>
<name>A0A1H2WLY2_9RHOB</name>
<keyword evidence="2" id="KW-0812">Transmembrane</keyword>
<protein>
    <recommendedName>
        <fullName evidence="5">Pentapeptide repeat-containing protein</fullName>
    </recommendedName>
</protein>
<organism evidence="3 4">
    <name type="scientific">Litoreibacter albidus</name>
    <dbReference type="NCBI Taxonomy" id="670155"/>
    <lineage>
        <taxon>Bacteria</taxon>
        <taxon>Pseudomonadati</taxon>
        <taxon>Pseudomonadota</taxon>
        <taxon>Alphaproteobacteria</taxon>
        <taxon>Rhodobacterales</taxon>
        <taxon>Roseobacteraceae</taxon>
        <taxon>Litoreibacter</taxon>
    </lineage>
</organism>
<keyword evidence="2" id="KW-0472">Membrane</keyword>
<gene>
    <name evidence="3" type="ORF">SAMN04488001_1886</name>
</gene>
<dbReference type="OrthoDB" id="6865449at2"/>
<dbReference type="Proteomes" id="UP000199441">
    <property type="component" value="Unassembled WGS sequence"/>
</dbReference>
<dbReference type="EMBL" id="FNOI01000002">
    <property type="protein sequence ID" value="SDW81508.1"/>
    <property type="molecule type" value="Genomic_DNA"/>
</dbReference>
<feature type="transmembrane region" description="Helical" evidence="2">
    <location>
        <begin position="498"/>
        <end position="519"/>
    </location>
</feature>
<proteinExistence type="predicted"/>
<sequence length="522" mass="57215">MNSLDAFSPFSAAEQKLIDDAANPERTSVGDGELPPSDDPDRVIRAELIRHLLLRFDALHDKGIRLRGAWISGTLDLQGCDCERDISLSHCHLRAPINLVNARLRGLHLSGCSLTGLSADNASFSGSVYIRAGCVIEGEISIAGARISGDLQICDATIRSPRQDAIFAPSLRVEGSVFLGNYPYAEKVTELHATGLLFFSSARVDHDFFLTNTLISLPQDPIASTPVFDPSEEHGRDMAVSLARAKVNGILYLADNHIPRGIVNFAGAEAARFRDEPVGPGSAYPVRLDGFRYTDFSRHADTNINARLDWLARTPDDMPFTSQPYEQLAAVLQELGHRNDARTVLMRKERLLRAENRRLMEARGAPSIVRGMSRVADDFLRWSIGYGYRPGRAVVVAVALVVGLGFFFESTWRAGDMAPNAAPILVSKDWVDATETHAENPAVFWSTPGQAGQDWETFNAFAYAADVVIPLVNFGQESAWAPSTSRSPLGKIAWWVRWFAKSIGWIVTALVAAAITGVIRQD</sequence>
<dbReference type="RefSeq" id="WP_089946649.1">
    <property type="nucleotide sequence ID" value="NZ_FNOI01000002.1"/>
</dbReference>
<dbReference type="Gene3D" id="2.160.20.80">
    <property type="entry name" value="E3 ubiquitin-protein ligase SopA"/>
    <property type="match status" value="1"/>
</dbReference>
<reference evidence="4" key="1">
    <citation type="submission" date="2016-10" db="EMBL/GenBank/DDBJ databases">
        <authorList>
            <person name="Varghese N."/>
            <person name="Submissions S."/>
        </authorList>
    </citation>
    <scope>NUCLEOTIDE SEQUENCE [LARGE SCALE GENOMIC DNA]</scope>
    <source>
        <strain evidence="4">DSM 26922</strain>
    </source>
</reference>
<evidence type="ECO:0000313" key="3">
    <source>
        <dbReference type="EMBL" id="SDW81508.1"/>
    </source>
</evidence>
<accession>A0A1H2WLY2</accession>
<keyword evidence="4" id="KW-1185">Reference proteome</keyword>
<dbReference type="SUPFAM" id="SSF141571">
    <property type="entry name" value="Pentapeptide repeat-like"/>
    <property type="match status" value="1"/>
</dbReference>
<dbReference type="STRING" id="670155.SAMN04488001_1886"/>